<keyword evidence="4" id="KW-1185">Reference proteome</keyword>
<evidence type="ECO:0000313" key="3">
    <source>
        <dbReference type="EMBL" id="GGB32539.1"/>
    </source>
</evidence>
<dbReference type="NCBIfam" id="TIGR02595">
    <property type="entry name" value="PEP_CTERM"/>
    <property type="match status" value="1"/>
</dbReference>
<evidence type="ECO:0000259" key="2">
    <source>
        <dbReference type="Pfam" id="PF07589"/>
    </source>
</evidence>
<proteinExistence type="predicted"/>
<sequence>MAMVAGVSPLPALATTGVQSGHAGVVIRDSGCPSEPAGAACVDARADLDLMIVDPRDPSRRGSTDSFSISVDPDLRAMVTAYDESGRLLGVAERSGDEATGGERLSLTGLGDIARVHISGRGPIAYADLRIAEIKDSGHLPEPATWAMLIAGFLLIGAVIRRRIRLSEARFTERLRRIASGEDA</sequence>
<dbReference type="Proteomes" id="UP000623067">
    <property type="component" value="Unassembled WGS sequence"/>
</dbReference>
<reference evidence="3" key="1">
    <citation type="journal article" date="2014" name="Int. J. Syst. Evol. Microbiol.">
        <title>Complete genome sequence of Corynebacterium casei LMG S-19264T (=DSM 44701T), isolated from a smear-ripened cheese.</title>
        <authorList>
            <consortium name="US DOE Joint Genome Institute (JGI-PGF)"/>
            <person name="Walter F."/>
            <person name="Albersmeier A."/>
            <person name="Kalinowski J."/>
            <person name="Ruckert C."/>
        </authorList>
    </citation>
    <scope>NUCLEOTIDE SEQUENCE</scope>
    <source>
        <strain evidence="3">CGMCC 1.15330</strain>
    </source>
</reference>
<keyword evidence="1" id="KW-0812">Transmembrane</keyword>
<evidence type="ECO:0000313" key="4">
    <source>
        <dbReference type="Proteomes" id="UP000623067"/>
    </source>
</evidence>
<protein>
    <recommendedName>
        <fullName evidence="2">Ice-binding protein C-terminal domain-containing protein</fullName>
    </recommendedName>
</protein>
<gene>
    <name evidence="3" type="ORF">GCM10011380_22430</name>
</gene>
<evidence type="ECO:0000256" key="1">
    <source>
        <dbReference type="SAM" id="Phobius"/>
    </source>
</evidence>
<accession>A0A916WT95</accession>
<dbReference type="EMBL" id="BMIH01000003">
    <property type="protein sequence ID" value="GGB32539.1"/>
    <property type="molecule type" value="Genomic_DNA"/>
</dbReference>
<feature type="transmembrane region" description="Helical" evidence="1">
    <location>
        <begin position="143"/>
        <end position="160"/>
    </location>
</feature>
<dbReference type="InterPro" id="IPR013424">
    <property type="entry name" value="Ice-binding_C"/>
</dbReference>
<dbReference type="Pfam" id="PF07589">
    <property type="entry name" value="PEP-CTERM"/>
    <property type="match status" value="1"/>
</dbReference>
<keyword evidence="1" id="KW-1133">Transmembrane helix</keyword>
<feature type="domain" description="Ice-binding protein C-terminal" evidence="2">
    <location>
        <begin position="141"/>
        <end position="163"/>
    </location>
</feature>
<organism evidence="3 4">
    <name type="scientific">Sphingomonas metalli</name>
    <dbReference type="NCBI Taxonomy" id="1779358"/>
    <lineage>
        <taxon>Bacteria</taxon>
        <taxon>Pseudomonadati</taxon>
        <taxon>Pseudomonadota</taxon>
        <taxon>Alphaproteobacteria</taxon>
        <taxon>Sphingomonadales</taxon>
        <taxon>Sphingomonadaceae</taxon>
        <taxon>Sphingomonas</taxon>
    </lineage>
</organism>
<reference evidence="3" key="2">
    <citation type="submission" date="2020-09" db="EMBL/GenBank/DDBJ databases">
        <authorList>
            <person name="Sun Q."/>
            <person name="Zhou Y."/>
        </authorList>
    </citation>
    <scope>NUCLEOTIDE SEQUENCE</scope>
    <source>
        <strain evidence="3">CGMCC 1.15330</strain>
    </source>
</reference>
<dbReference type="AlphaFoldDB" id="A0A916WT95"/>
<name>A0A916WT95_9SPHN</name>
<comment type="caution">
    <text evidence="3">The sequence shown here is derived from an EMBL/GenBank/DDBJ whole genome shotgun (WGS) entry which is preliminary data.</text>
</comment>
<dbReference type="NCBIfam" id="NF035944">
    <property type="entry name" value="PEPxxWA-CTERM"/>
    <property type="match status" value="1"/>
</dbReference>
<keyword evidence="1" id="KW-0472">Membrane</keyword>